<evidence type="ECO:0000256" key="3">
    <source>
        <dbReference type="ARBA" id="ARBA00012328"/>
    </source>
</evidence>
<dbReference type="PANTHER" id="PTHR30027">
    <property type="entry name" value="RIBOSOMAL RNA SMALL SUBUNIT METHYLTRANSFERASE E"/>
    <property type="match status" value="1"/>
</dbReference>
<evidence type="ECO:0000313" key="15">
    <source>
        <dbReference type="EMBL" id="SHI76717.1"/>
    </source>
</evidence>
<evidence type="ECO:0000256" key="6">
    <source>
        <dbReference type="ARBA" id="ARBA00022552"/>
    </source>
</evidence>
<evidence type="ECO:0000256" key="12">
    <source>
        <dbReference type="PIRNR" id="PIRNR015601"/>
    </source>
</evidence>
<dbReference type="PIRSF" id="PIRSF015601">
    <property type="entry name" value="MTase_slr0722"/>
    <property type="match status" value="1"/>
</dbReference>
<evidence type="ECO:0000259" key="13">
    <source>
        <dbReference type="Pfam" id="PF04452"/>
    </source>
</evidence>
<sequence length="241" mass="27151">MNRFFIDECDGKTALLKGGDFKHCKNVLRLRENDQVYLVIDEKEYIGRIESFGDDTVFCTVVEESKYKREADLKINLYQCLPKASKMELIVQKNTEVGVAAIIPVISHRTVVKLSDKKRELKKVDRWSKIAMEAAKQSMRNIVPVVDEIVSFKEMISMLKENGGDIIVPYEDEDNLGLNDIEIEGNIANVIIGPEGGFEALEIEELKNAGAKIVTLGPRILRTETAGIVVNSILMYKTKNI</sequence>
<evidence type="ECO:0000256" key="1">
    <source>
        <dbReference type="ARBA" id="ARBA00004496"/>
    </source>
</evidence>
<dbReference type="GO" id="GO:0005737">
    <property type="term" value="C:cytoplasm"/>
    <property type="evidence" value="ECO:0007669"/>
    <property type="project" value="UniProtKB-SubCell"/>
</dbReference>
<keyword evidence="6 12" id="KW-0698">rRNA processing</keyword>
<dbReference type="CDD" id="cd18084">
    <property type="entry name" value="RsmE-like"/>
    <property type="match status" value="1"/>
</dbReference>
<keyword evidence="8 12" id="KW-0808">Transferase</keyword>
<dbReference type="Pfam" id="PF20260">
    <property type="entry name" value="PUA_4"/>
    <property type="match status" value="1"/>
</dbReference>
<comment type="subcellular location">
    <subcellularLocation>
        <location evidence="1 12">Cytoplasm</location>
    </subcellularLocation>
</comment>
<reference evidence="15 16" key="1">
    <citation type="submission" date="2016-11" db="EMBL/GenBank/DDBJ databases">
        <authorList>
            <person name="Jaros S."/>
            <person name="Januszkiewicz K."/>
            <person name="Wedrychowicz H."/>
        </authorList>
    </citation>
    <scope>NUCLEOTIDE SEQUENCE [LARGE SCALE GENOMIC DNA]</scope>
    <source>
        <strain evidence="15 16">DSM 17477</strain>
    </source>
</reference>
<dbReference type="GO" id="GO:0070475">
    <property type="term" value="P:rRNA base methylation"/>
    <property type="evidence" value="ECO:0007669"/>
    <property type="project" value="TreeGrafter"/>
</dbReference>
<name>A0A1M6DTX9_9FIRM</name>
<dbReference type="InterPro" id="IPR006700">
    <property type="entry name" value="RsmE"/>
</dbReference>
<keyword evidence="16" id="KW-1185">Reference proteome</keyword>
<evidence type="ECO:0000256" key="8">
    <source>
        <dbReference type="ARBA" id="ARBA00022679"/>
    </source>
</evidence>
<dbReference type="NCBIfam" id="TIGR00046">
    <property type="entry name" value="RsmE family RNA methyltransferase"/>
    <property type="match status" value="1"/>
</dbReference>
<dbReference type="Pfam" id="PF04452">
    <property type="entry name" value="Methyltrans_RNA"/>
    <property type="match status" value="1"/>
</dbReference>
<organism evidence="15 16">
    <name type="scientific">Dethiosulfatibacter aminovorans DSM 17477</name>
    <dbReference type="NCBI Taxonomy" id="1121476"/>
    <lineage>
        <taxon>Bacteria</taxon>
        <taxon>Bacillati</taxon>
        <taxon>Bacillota</taxon>
        <taxon>Tissierellia</taxon>
        <taxon>Dethiosulfatibacter</taxon>
    </lineage>
</organism>
<dbReference type="InterPro" id="IPR015947">
    <property type="entry name" value="PUA-like_sf"/>
</dbReference>
<gene>
    <name evidence="15" type="ORF">SAMN02745751_01043</name>
</gene>
<dbReference type="Proteomes" id="UP000184052">
    <property type="component" value="Unassembled WGS sequence"/>
</dbReference>
<feature type="domain" description="Ribosomal RNA small subunit methyltransferase E methyltransferase" evidence="13">
    <location>
        <begin position="70"/>
        <end position="234"/>
    </location>
</feature>
<dbReference type="AlphaFoldDB" id="A0A1M6DTX9"/>
<evidence type="ECO:0000256" key="10">
    <source>
        <dbReference type="ARBA" id="ARBA00025699"/>
    </source>
</evidence>
<dbReference type="InterPro" id="IPR029026">
    <property type="entry name" value="tRNA_m1G_MTases_N"/>
</dbReference>
<keyword evidence="9 12" id="KW-0949">S-adenosyl-L-methionine</keyword>
<evidence type="ECO:0000259" key="14">
    <source>
        <dbReference type="Pfam" id="PF20260"/>
    </source>
</evidence>
<keyword evidence="7 12" id="KW-0489">Methyltransferase</keyword>
<evidence type="ECO:0000256" key="9">
    <source>
        <dbReference type="ARBA" id="ARBA00022691"/>
    </source>
</evidence>
<dbReference type="STRING" id="1121476.SAMN02745751_01043"/>
<dbReference type="EC" id="2.1.1.193" evidence="3 12"/>
<dbReference type="SUPFAM" id="SSF88697">
    <property type="entry name" value="PUA domain-like"/>
    <property type="match status" value="1"/>
</dbReference>
<comment type="similarity">
    <text evidence="2 12">Belongs to the RNA methyltransferase RsmE family.</text>
</comment>
<comment type="function">
    <text evidence="10 12">Specifically methylates the N3 position of the uracil ring of uridine 1498 (m3U1498) in 16S rRNA. Acts on the fully assembled 30S ribosomal subunit.</text>
</comment>
<accession>A0A1M6DTX9</accession>
<evidence type="ECO:0000256" key="4">
    <source>
        <dbReference type="ARBA" id="ARBA00013673"/>
    </source>
</evidence>
<dbReference type="OrthoDB" id="9815641at2"/>
<dbReference type="Gene3D" id="3.40.1280.10">
    <property type="match status" value="1"/>
</dbReference>
<dbReference type="GO" id="GO:0070042">
    <property type="term" value="F:rRNA (uridine-N3-)-methyltransferase activity"/>
    <property type="evidence" value="ECO:0007669"/>
    <property type="project" value="TreeGrafter"/>
</dbReference>
<protein>
    <recommendedName>
        <fullName evidence="4 12">Ribosomal RNA small subunit methyltransferase E</fullName>
        <ecNumber evidence="3 12">2.1.1.193</ecNumber>
    </recommendedName>
</protein>
<dbReference type="InterPro" id="IPR046886">
    <property type="entry name" value="RsmE_MTase_dom"/>
</dbReference>
<dbReference type="SUPFAM" id="SSF75217">
    <property type="entry name" value="alpha/beta knot"/>
    <property type="match status" value="1"/>
</dbReference>
<dbReference type="RefSeq" id="WP_073048165.1">
    <property type="nucleotide sequence ID" value="NZ_FQZL01000006.1"/>
</dbReference>
<evidence type="ECO:0000313" key="16">
    <source>
        <dbReference type="Proteomes" id="UP000184052"/>
    </source>
</evidence>
<dbReference type="InterPro" id="IPR046887">
    <property type="entry name" value="RsmE_PUA-like"/>
</dbReference>
<dbReference type="InterPro" id="IPR029028">
    <property type="entry name" value="Alpha/beta_knot_MTases"/>
</dbReference>
<evidence type="ECO:0000256" key="11">
    <source>
        <dbReference type="ARBA" id="ARBA00047944"/>
    </source>
</evidence>
<proteinExistence type="inferred from homology"/>
<feature type="domain" description="Ribosomal RNA small subunit methyltransferase E PUA-like" evidence="14">
    <location>
        <begin position="16"/>
        <end position="61"/>
    </location>
</feature>
<dbReference type="PANTHER" id="PTHR30027:SF3">
    <property type="entry name" value="16S RRNA (URACIL(1498)-N(3))-METHYLTRANSFERASE"/>
    <property type="match status" value="1"/>
</dbReference>
<evidence type="ECO:0000256" key="5">
    <source>
        <dbReference type="ARBA" id="ARBA00022490"/>
    </source>
</evidence>
<evidence type="ECO:0000256" key="7">
    <source>
        <dbReference type="ARBA" id="ARBA00022603"/>
    </source>
</evidence>
<dbReference type="Gene3D" id="2.40.240.20">
    <property type="entry name" value="Hypothetical PUA domain-like, domain 1"/>
    <property type="match status" value="1"/>
</dbReference>
<dbReference type="EMBL" id="FQZL01000006">
    <property type="protein sequence ID" value="SHI76717.1"/>
    <property type="molecule type" value="Genomic_DNA"/>
</dbReference>
<comment type="catalytic activity">
    <reaction evidence="11 12">
        <text>uridine(1498) in 16S rRNA + S-adenosyl-L-methionine = N(3)-methyluridine(1498) in 16S rRNA + S-adenosyl-L-homocysteine + H(+)</text>
        <dbReference type="Rhea" id="RHEA:42920"/>
        <dbReference type="Rhea" id="RHEA-COMP:10283"/>
        <dbReference type="Rhea" id="RHEA-COMP:10284"/>
        <dbReference type="ChEBI" id="CHEBI:15378"/>
        <dbReference type="ChEBI" id="CHEBI:57856"/>
        <dbReference type="ChEBI" id="CHEBI:59789"/>
        <dbReference type="ChEBI" id="CHEBI:65315"/>
        <dbReference type="ChEBI" id="CHEBI:74502"/>
        <dbReference type="EC" id="2.1.1.193"/>
    </reaction>
</comment>
<keyword evidence="5 12" id="KW-0963">Cytoplasm</keyword>
<evidence type="ECO:0000256" key="2">
    <source>
        <dbReference type="ARBA" id="ARBA00005528"/>
    </source>
</evidence>